<reference evidence="4" key="1">
    <citation type="submission" date="2016-10" db="EMBL/GenBank/DDBJ databases">
        <authorList>
            <person name="Varghese N."/>
            <person name="Submissions S."/>
        </authorList>
    </citation>
    <scope>NUCLEOTIDE SEQUENCE [LARGE SCALE GENOMIC DNA]</scope>
    <source>
        <strain evidence="4">CGMCC 1.6775</strain>
    </source>
</reference>
<sequence>MRLGTLVKPLLVATLLAGGMAHAAPSAQQVLAASPIDDIVAQYPAMMSQGIREGMKRSGQVPPMVAETLGHIVSSSFRAEDIERQIIADLDENLSDAQLESVRDWYETPVARKIAEAEIAASAPDSWQEVRAQASALNEKYQGTERARMFDRFDRASRATESAVDASIAVQLGMATAMAALSTDSVHYEQLRQRIEGQRSMLRGMMEQQVYDSYLYTYRHVSDQELGLYLDFLESDAGSAFSRVVTNSIQQAITEPVESVGKQMSRFLSPESPGGQ</sequence>
<keyword evidence="1" id="KW-0732">Signal</keyword>
<evidence type="ECO:0000313" key="4">
    <source>
        <dbReference type="Proteomes" id="UP000199339"/>
    </source>
</evidence>
<evidence type="ECO:0000256" key="1">
    <source>
        <dbReference type="SAM" id="SignalP"/>
    </source>
</evidence>
<keyword evidence="4" id="KW-1185">Reference proteome</keyword>
<proteinExistence type="predicted"/>
<dbReference type="EMBL" id="FOUR01000003">
    <property type="protein sequence ID" value="SFM93801.1"/>
    <property type="molecule type" value="Genomic_DNA"/>
</dbReference>
<dbReference type="RefSeq" id="WP_092001439.1">
    <property type="nucleotide sequence ID" value="NZ_FOUR01000003.1"/>
</dbReference>
<dbReference type="InterPro" id="IPR018637">
    <property type="entry name" value="DUF2059"/>
</dbReference>
<name>A0A1I4UXZ2_9GAMM</name>
<dbReference type="Proteomes" id="UP000199339">
    <property type="component" value="Unassembled WGS sequence"/>
</dbReference>
<dbReference type="Pfam" id="PF09832">
    <property type="entry name" value="DUF2059"/>
    <property type="match status" value="1"/>
</dbReference>
<evidence type="ECO:0000259" key="2">
    <source>
        <dbReference type="Pfam" id="PF09832"/>
    </source>
</evidence>
<feature type="domain" description="DUF2059" evidence="2">
    <location>
        <begin position="80"/>
        <end position="126"/>
    </location>
</feature>
<dbReference type="OrthoDB" id="6193639at2"/>
<evidence type="ECO:0000313" key="3">
    <source>
        <dbReference type="EMBL" id="SFM93801.1"/>
    </source>
</evidence>
<feature type="signal peptide" evidence="1">
    <location>
        <begin position="1"/>
        <end position="23"/>
    </location>
</feature>
<dbReference type="AlphaFoldDB" id="A0A1I4UXZ2"/>
<protein>
    <recommendedName>
        <fullName evidence="2">DUF2059 domain-containing protein</fullName>
    </recommendedName>
</protein>
<feature type="chain" id="PRO_5011693595" description="DUF2059 domain-containing protein" evidence="1">
    <location>
        <begin position="24"/>
        <end position="276"/>
    </location>
</feature>
<gene>
    <name evidence="3" type="ORF">SAMN04487961_1632</name>
</gene>
<organism evidence="3 4">
    <name type="scientific">Marinobacter pelagius</name>
    <dbReference type="NCBI Taxonomy" id="379482"/>
    <lineage>
        <taxon>Bacteria</taxon>
        <taxon>Pseudomonadati</taxon>
        <taxon>Pseudomonadota</taxon>
        <taxon>Gammaproteobacteria</taxon>
        <taxon>Pseudomonadales</taxon>
        <taxon>Marinobacteraceae</taxon>
        <taxon>Marinobacter</taxon>
    </lineage>
</organism>
<accession>A0A1I4UXZ2</accession>